<gene>
    <name evidence="2" type="ORF">F6B40_05985</name>
</gene>
<dbReference type="AlphaFoldDB" id="A0A5N0TLA3"/>
<evidence type="ECO:0000313" key="2">
    <source>
        <dbReference type="EMBL" id="KAA9135218.1"/>
    </source>
</evidence>
<feature type="compositionally biased region" description="Basic and acidic residues" evidence="1">
    <location>
        <begin position="191"/>
        <end position="240"/>
    </location>
</feature>
<feature type="compositionally biased region" description="Basic and acidic residues" evidence="1">
    <location>
        <begin position="259"/>
        <end position="298"/>
    </location>
</feature>
<keyword evidence="3" id="KW-1185">Reference proteome</keyword>
<dbReference type="EMBL" id="VYUY01000006">
    <property type="protein sequence ID" value="KAA9135218.1"/>
    <property type="molecule type" value="Genomic_DNA"/>
</dbReference>
<evidence type="ECO:0000313" key="3">
    <source>
        <dbReference type="Proteomes" id="UP000326838"/>
    </source>
</evidence>
<name>A0A5N0TLA3_9MICO</name>
<feature type="region of interest" description="Disordered" evidence="1">
    <location>
        <begin position="252"/>
        <end position="298"/>
    </location>
</feature>
<reference evidence="3" key="1">
    <citation type="submission" date="2019-09" db="EMBL/GenBank/DDBJ databases">
        <title>Mumia zhuanghuii sp. nov. isolated from the intestinal contents of plateau pika (Ochotona curzoniae) in the Qinghai-Tibet plateau of China.</title>
        <authorList>
            <person name="Tian Z."/>
        </authorList>
    </citation>
    <scope>NUCLEOTIDE SEQUENCE [LARGE SCALE GENOMIC DNA]</scope>
    <source>
        <strain evidence="3">L-033</strain>
    </source>
</reference>
<feature type="region of interest" description="Disordered" evidence="1">
    <location>
        <begin position="168"/>
        <end position="240"/>
    </location>
</feature>
<accession>A0A5N0TLA3</accession>
<dbReference type="Proteomes" id="UP000326838">
    <property type="component" value="Unassembled WGS sequence"/>
</dbReference>
<comment type="caution">
    <text evidence="2">The sequence shown here is derived from an EMBL/GenBank/DDBJ whole genome shotgun (WGS) entry which is preliminary data.</text>
</comment>
<sequence>MAADPEARIDEIARELLAVPPSEFVSARKTRAAEESDPDLAAAVRALRKPLLSAWIVNLFGRERPDDLRQALELAARLRAAQAQLDAKELARLGRDRRRLVDALARNAAELAESRGERVSVATFDSVRETLNAAMFDPGAANAVASGRLLRPLEASAAAPADLADAVAGYLDPPEPESADRPASPTRGRTKAGDGKRGEAAEAERAARAEEARNAGEEATRAEDVARDVEERAVAARDHADRLAERVTELEAELSAARQEAERSRAQAEELDAERAEAMERAEAARARAAAAERRAKG</sequence>
<organism evidence="2 3">
    <name type="scientific">Microbacterium caowuchunii</name>
    <dbReference type="NCBI Taxonomy" id="2614638"/>
    <lineage>
        <taxon>Bacteria</taxon>
        <taxon>Bacillati</taxon>
        <taxon>Actinomycetota</taxon>
        <taxon>Actinomycetes</taxon>
        <taxon>Micrococcales</taxon>
        <taxon>Microbacteriaceae</taxon>
        <taxon>Microbacterium</taxon>
    </lineage>
</organism>
<protein>
    <submittedName>
        <fullName evidence="2">Transposase</fullName>
    </submittedName>
</protein>
<evidence type="ECO:0000256" key="1">
    <source>
        <dbReference type="SAM" id="MobiDB-lite"/>
    </source>
</evidence>
<proteinExistence type="predicted"/>
<dbReference type="RefSeq" id="WP_150892573.1">
    <property type="nucleotide sequence ID" value="NZ_VYUY01000006.1"/>
</dbReference>